<evidence type="ECO:0000256" key="5">
    <source>
        <dbReference type="ARBA" id="ARBA00023136"/>
    </source>
</evidence>
<dbReference type="Pfam" id="PF06271">
    <property type="entry name" value="RDD"/>
    <property type="match status" value="1"/>
</dbReference>
<feature type="domain" description="RDD" evidence="7">
    <location>
        <begin position="32"/>
        <end position="154"/>
    </location>
</feature>
<dbReference type="EMBL" id="FLQS01000089">
    <property type="protein sequence ID" value="SBS79680.1"/>
    <property type="molecule type" value="Genomic_DNA"/>
</dbReference>
<sequence length="331" mass="35995">MTIADLEAEETVAEPSAPELPGELAQPDHVWAPWRSRAGAIALDVVPGTALLAVAVLAALTVPLRGPWWWVFVTGGALAMVGTGVNRWVLPVTVGNSIGRAVYGLRVASRDGDNVGPWCLLLRDCAHVLDTVVVIGWLWPIWNARRGTFADMIARTRVEKQAVGGGNRPRRYAIAVALCTASLCLGVAVASYVVVGRDDYAVQTARAQVTAEGPHAVEQLLSYKPDTIEADFDRARKLATDSYRAQLSAQQQAVRKANLVRNQYWVINSSVVDATPQKVTLLLFLEGERGDIPNQRYLTASVRARFVKNSDGWQVDRLDVVTAPQSKPSRP</sequence>
<gene>
    <name evidence="8" type="ORF">MHPYR_90030</name>
</gene>
<dbReference type="AlphaFoldDB" id="A0A1Y5PQJ6"/>
<keyword evidence="2" id="KW-1003">Cell membrane</keyword>
<comment type="subcellular location">
    <subcellularLocation>
        <location evidence="1">Cell membrane</location>
        <topology evidence="1">Multi-pass membrane protein</topology>
    </subcellularLocation>
</comment>
<dbReference type="InterPro" id="IPR051791">
    <property type="entry name" value="Pra-immunoreactive"/>
</dbReference>
<evidence type="ECO:0000259" key="7">
    <source>
        <dbReference type="Pfam" id="PF06271"/>
    </source>
</evidence>
<evidence type="ECO:0000256" key="2">
    <source>
        <dbReference type="ARBA" id="ARBA00022475"/>
    </source>
</evidence>
<evidence type="ECO:0000313" key="8">
    <source>
        <dbReference type="EMBL" id="SBS79680.1"/>
    </source>
</evidence>
<proteinExistence type="predicted"/>
<protein>
    <submittedName>
        <fullName evidence="8">Putative membrane protein/domain protein</fullName>
    </submittedName>
</protein>
<evidence type="ECO:0000256" key="4">
    <source>
        <dbReference type="ARBA" id="ARBA00022989"/>
    </source>
</evidence>
<evidence type="ECO:0000256" key="6">
    <source>
        <dbReference type="SAM" id="Phobius"/>
    </source>
</evidence>
<keyword evidence="5 6" id="KW-0472">Membrane</keyword>
<feature type="transmembrane region" description="Helical" evidence="6">
    <location>
        <begin position="68"/>
        <end position="90"/>
    </location>
</feature>
<reference evidence="8" key="1">
    <citation type="submission" date="2016-03" db="EMBL/GenBank/DDBJ databases">
        <authorList>
            <person name="Ploux O."/>
        </authorList>
    </citation>
    <scope>NUCLEOTIDE SEQUENCE</scope>
    <source>
        <strain evidence="8">UC10</strain>
    </source>
</reference>
<keyword evidence="3 6" id="KW-0812">Transmembrane</keyword>
<evidence type="ECO:0000256" key="1">
    <source>
        <dbReference type="ARBA" id="ARBA00004651"/>
    </source>
</evidence>
<evidence type="ECO:0000256" key="3">
    <source>
        <dbReference type="ARBA" id="ARBA00022692"/>
    </source>
</evidence>
<dbReference type="PANTHER" id="PTHR36115">
    <property type="entry name" value="PROLINE-RICH ANTIGEN HOMOLOG-RELATED"/>
    <property type="match status" value="1"/>
</dbReference>
<feature type="transmembrane region" description="Helical" evidence="6">
    <location>
        <begin position="41"/>
        <end position="62"/>
    </location>
</feature>
<dbReference type="GO" id="GO:0005886">
    <property type="term" value="C:plasma membrane"/>
    <property type="evidence" value="ECO:0007669"/>
    <property type="project" value="UniProtKB-SubCell"/>
</dbReference>
<dbReference type="InterPro" id="IPR010432">
    <property type="entry name" value="RDD"/>
</dbReference>
<name>A0A1Y5PQJ6_9MYCO</name>
<dbReference type="PANTHER" id="PTHR36115:SF6">
    <property type="entry name" value="PROLINE-RICH ANTIGEN HOMOLOG"/>
    <property type="match status" value="1"/>
</dbReference>
<organism evidence="8">
    <name type="scientific">uncultured Mycobacterium sp</name>
    <dbReference type="NCBI Taxonomy" id="171292"/>
    <lineage>
        <taxon>Bacteria</taxon>
        <taxon>Bacillati</taxon>
        <taxon>Actinomycetota</taxon>
        <taxon>Actinomycetes</taxon>
        <taxon>Mycobacteriales</taxon>
        <taxon>Mycobacteriaceae</taxon>
        <taxon>Mycobacterium</taxon>
        <taxon>environmental samples</taxon>
    </lineage>
</organism>
<keyword evidence="4 6" id="KW-1133">Transmembrane helix</keyword>
<feature type="transmembrane region" description="Helical" evidence="6">
    <location>
        <begin position="172"/>
        <end position="195"/>
    </location>
</feature>
<accession>A0A1Y5PQJ6</accession>